<feature type="compositionally biased region" description="Low complexity" evidence="4">
    <location>
        <begin position="17"/>
        <end position="32"/>
    </location>
</feature>
<feature type="region of interest" description="Disordered" evidence="4">
    <location>
        <begin position="1"/>
        <end position="39"/>
    </location>
</feature>
<gene>
    <name evidence="6" type="ORF">RIF29_19083</name>
</gene>
<feature type="region of interest" description="Disordered" evidence="4">
    <location>
        <begin position="77"/>
        <end position="126"/>
    </location>
</feature>
<name>A0AAN9I669_CROPI</name>
<feature type="compositionally biased region" description="Basic and acidic residues" evidence="4">
    <location>
        <begin position="84"/>
        <end position="115"/>
    </location>
</feature>
<dbReference type="CDD" id="cd06467">
    <property type="entry name" value="p23_NUDC_like"/>
    <property type="match status" value="1"/>
</dbReference>
<dbReference type="InterPro" id="IPR007052">
    <property type="entry name" value="CS_dom"/>
</dbReference>
<evidence type="ECO:0000259" key="5">
    <source>
        <dbReference type="PROSITE" id="PS51203"/>
    </source>
</evidence>
<dbReference type="EMBL" id="JAYWIO010000004">
    <property type="protein sequence ID" value="KAK7266439.1"/>
    <property type="molecule type" value="Genomic_DNA"/>
</dbReference>
<evidence type="ECO:0000256" key="3">
    <source>
        <dbReference type="ARBA" id="ARBA00053226"/>
    </source>
</evidence>
<dbReference type="InterPro" id="IPR037898">
    <property type="entry name" value="NudC_fam"/>
</dbReference>
<reference evidence="6 7" key="1">
    <citation type="submission" date="2024-01" db="EMBL/GenBank/DDBJ databases">
        <title>The genomes of 5 underutilized Papilionoideae crops provide insights into root nodulation and disease resistanc.</title>
        <authorList>
            <person name="Yuan L."/>
        </authorList>
    </citation>
    <scope>NUCLEOTIDE SEQUENCE [LARGE SCALE GENOMIC DNA]</scope>
    <source>
        <strain evidence="6">ZHUSHIDOU_FW_LH</strain>
        <tissue evidence="6">Leaf</tissue>
    </source>
</reference>
<protein>
    <recommendedName>
        <fullName evidence="5">CS domain-containing protein</fullName>
    </recommendedName>
</protein>
<accession>A0AAN9I669</accession>
<comment type="function">
    <text evidence="3">Small heat shock protein required for the establishment of auxin gradients and for patterning of the apical domain of the embryo. Involved in the specification of the cotyledon primordia. Also required for normal inflorescence and floral meristem function, normal developmental patterning and thermotolerance. Acts as a molecular chaperone.</text>
</comment>
<comment type="subcellular location">
    <subcellularLocation>
        <location evidence="1">Cytoplasmic granule</location>
    </subcellularLocation>
</comment>
<evidence type="ECO:0000313" key="7">
    <source>
        <dbReference type="Proteomes" id="UP001372338"/>
    </source>
</evidence>
<evidence type="ECO:0000313" key="6">
    <source>
        <dbReference type="EMBL" id="KAK7266439.1"/>
    </source>
</evidence>
<dbReference type="InterPro" id="IPR008978">
    <property type="entry name" value="HSP20-like_chaperone"/>
</dbReference>
<dbReference type="GO" id="GO:0006950">
    <property type="term" value="P:response to stress"/>
    <property type="evidence" value="ECO:0007669"/>
    <property type="project" value="UniProtKB-ARBA"/>
</dbReference>
<dbReference type="SUPFAM" id="SSF49764">
    <property type="entry name" value="HSP20-like chaperones"/>
    <property type="match status" value="1"/>
</dbReference>
<dbReference type="GO" id="GO:0051082">
    <property type="term" value="F:unfolded protein binding"/>
    <property type="evidence" value="ECO:0007669"/>
    <property type="project" value="TreeGrafter"/>
</dbReference>
<evidence type="ECO:0000256" key="4">
    <source>
        <dbReference type="SAM" id="MobiDB-lite"/>
    </source>
</evidence>
<dbReference type="Pfam" id="PF04969">
    <property type="entry name" value="CS"/>
    <property type="match status" value="1"/>
</dbReference>
<proteinExistence type="predicted"/>
<dbReference type="GO" id="GO:0005737">
    <property type="term" value="C:cytoplasm"/>
    <property type="evidence" value="ECO:0007669"/>
    <property type="project" value="TreeGrafter"/>
</dbReference>
<organism evidence="6 7">
    <name type="scientific">Crotalaria pallida</name>
    <name type="common">Smooth rattlebox</name>
    <name type="synonym">Crotalaria striata</name>
    <dbReference type="NCBI Taxonomy" id="3830"/>
    <lineage>
        <taxon>Eukaryota</taxon>
        <taxon>Viridiplantae</taxon>
        <taxon>Streptophyta</taxon>
        <taxon>Embryophyta</taxon>
        <taxon>Tracheophyta</taxon>
        <taxon>Spermatophyta</taxon>
        <taxon>Magnoliopsida</taxon>
        <taxon>eudicotyledons</taxon>
        <taxon>Gunneridae</taxon>
        <taxon>Pentapetalae</taxon>
        <taxon>rosids</taxon>
        <taxon>fabids</taxon>
        <taxon>Fabales</taxon>
        <taxon>Fabaceae</taxon>
        <taxon>Papilionoideae</taxon>
        <taxon>50 kb inversion clade</taxon>
        <taxon>genistoids sensu lato</taxon>
        <taxon>core genistoids</taxon>
        <taxon>Crotalarieae</taxon>
        <taxon>Crotalaria</taxon>
    </lineage>
</organism>
<dbReference type="Proteomes" id="UP001372338">
    <property type="component" value="Unassembled WGS sequence"/>
</dbReference>
<keyword evidence="7" id="KW-1185">Reference proteome</keyword>
<comment type="caution">
    <text evidence="6">The sequence shown here is derived from an EMBL/GenBank/DDBJ whole genome shotgun (WGS) entry which is preliminary data.</text>
</comment>
<dbReference type="FunFam" id="2.60.40.790:FF:000001">
    <property type="entry name" value="Nuclear migration protein nudC"/>
    <property type="match status" value="1"/>
</dbReference>
<dbReference type="PROSITE" id="PS51203">
    <property type="entry name" value="CS"/>
    <property type="match status" value="1"/>
</dbReference>
<dbReference type="PANTHER" id="PTHR12356">
    <property type="entry name" value="NUCLEAR MOVEMENT PROTEIN NUDC"/>
    <property type="match status" value="1"/>
</dbReference>
<dbReference type="AlphaFoldDB" id="A0AAN9I669"/>
<evidence type="ECO:0000256" key="1">
    <source>
        <dbReference type="ARBA" id="ARBA00004463"/>
    </source>
</evidence>
<evidence type="ECO:0000256" key="2">
    <source>
        <dbReference type="ARBA" id="ARBA00022490"/>
    </source>
</evidence>
<feature type="domain" description="CS" evidence="5">
    <location>
        <begin position="125"/>
        <end position="214"/>
    </location>
</feature>
<dbReference type="Gene3D" id="2.60.40.790">
    <property type="match status" value="1"/>
</dbReference>
<dbReference type="PANTHER" id="PTHR12356:SF3">
    <property type="entry name" value="NUCLEAR MIGRATION PROTEIN NUDC"/>
    <property type="match status" value="1"/>
</dbReference>
<dbReference type="GO" id="GO:0006457">
    <property type="term" value="P:protein folding"/>
    <property type="evidence" value="ECO:0007669"/>
    <property type="project" value="TreeGrafter"/>
</dbReference>
<sequence>MAIISDYDEPEQKNNDTPSPSQQPQPQTTPSSFTASFDPSKPLAFLERVFEFVSRESDFLASENAEKEITALVRAAREKKMKKRREDEQAKAKAAEEKKKAKEPKVEEETKEESSARAPNKGNGLDLENYSWTQSLQEVNVNVPIPEGTKSRFVTCEIKKNHLKVGLKGQPPIIEGDLYKSVKPNDCYWSIEDQKAISILLTKHDQMEWWKYLVKGDPEIDTQKVEPENSKLSDLDPETRSTVEKMMFDQRQKSMGLPTSDELEKQELLKKFMAEHPEMDFSRAKIA</sequence>
<keyword evidence="2" id="KW-0963">Cytoplasm</keyword>